<accession>A0ACB8TF17</accession>
<evidence type="ECO:0000313" key="2">
    <source>
        <dbReference type="Proteomes" id="UP000814140"/>
    </source>
</evidence>
<evidence type="ECO:0000313" key="1">
    <source>
        <dbReference type="EMBL" id="KAI0067033.1"/>
    </source>
</evidence>
<dbReference type="Proteomes" id="UP000814140">
    <property type="component" value="Unassembled WGS sequence"/>
</dbReference>
<protein>
    <submittedName>
        <fullName evidence="1">Uncharacterized protein</fullName>
    </submittedName>
</protein>
<reference evidence="1" key="1">
    <citation type="submission" date="2021-03" db="EMBL/GenBank/DDBJ databases">
        <authorList>
            <consortium name="DOE Joint Genome Institute"/>
            <person name="Ahrendt S."/>
            <person name="Looney B.P."/>
            <person name="Miyauchi S."/>
            <person name="Morin E."/>
            <person name="Drula E."/>
            <person name="Courty P.E."/>
            <person name="Chicoki N."/>
            <person name="Fauchery L."/>
            <person name="Kohler A."/>
            <person name="Kuo A."/>
            <person name="Labutti K."/>
            <person name="Pangilinan J."/>
            <person name="Lipzen A."/>
            <person name="Riley R."/>
            <person name="Andreopoulos W."/>
            <person name="He G."/>
            <person name="Johnson J."/>
            <person name="Barry K.W."/>
            <person name="Grigoriev I.V."/>
            <person name="Nagy L."/>
            <person name="Hibbett D."/>
            <person name="Henrissat B."/>
            <person name="Matheny P.B."/>
            <person name="Labbe J."/>
            <person name="Martin F."/>
        </authorList>
    </citation>
    <scope>NUCLEOTIDE SEQUENCE</scope>
    <source>
        <strain evidence="1">HHB10654</strain>
    </source>
</reference>
<reference evidence="1" key="2">
    <citation type="journal article" date="2022" name="New Phytol.">
        <title>Evolutionary transition to the ectomycorrhizal habit in the genomes of a hyperdiverse lineage of mushroom-forming fungi.</title>
        <authorList>
            <person name="Looney B."/>
            <person name="Miyauchi S."/>
            <person name="Morin E."/>
            <person name="Drula E."/>
            <person name="Courty P.E."/>
            <person name="Kohler A."/>
            <person name="Kuo A."/>
            <person name="LaButti K."/>
            <person name="Pangilinan J."/>
            <person name="Lipzen A."/>
            <person name="Riley R."/>
            <person name="Andreopoulos W."/>
            <person name="He G."/>
            <person name="Johnson J."/>
            <person name="Nolan M."/>
            <person name="Tritt A."/>
            <person name="Barry K.W."/>
            <person name="Grigoriev I.V."/>
            <person name="Nagy L.G."/>
            <person name="Hibbett D."/>
            <person name="Henrissat B."/>
            <person name="Matheny P.B."/>
            <person name="Labbe J."/>
            <person name="Martin F.M."/>
        </authorList>
    </citation>
    <scope>NUCLEOTIDE SEQUENCE</scope>
    <source>
        <strain evidence="1">HHB10654</strain>
    </source>
</reference>
<keyword evidence="2" id="KW-1185">Reference proteome</keyword>
<dbReference type="EMBL" id="MU277191">
    <property type="protein sequence ID" value="KAI0067033.1"/>
    <property type="molecule type" value="Genomic_DNA"/>
</dbReference>
<proteinExistence type="predicted"/>
<gene>
    <name evidence="1" type="ORF">BV25DRAFT_1835361</name>
</gene>
<organism evidence="1 2">
    <name type="scientific">Artomyces pyxidatus</name>
    <dbReference type="NCBI Taxonomy" id="48021"/>
    <lineage>
        <taxon>Eukaryota</taxon>
        <taxon>Fungi</taxon>
        <taxon>Dikarya</taxon>
        <taxon>Basidiomycota</taxon>
        <taxon>Agaricomycotina</taxon>
        <taxon>Agaricomycetes</taxon>
        <taxon>Russulales</taxon>
        <taxon>Auriscalpiaceae</taxon>
        <taxon>Artomyces</taxon>
    </lineage>
</organism>
<comment type="caution">
    <text evidence="1">The sequence shown here is derived from an EMBL/GenBank/DDBJ whole genome shotgun (WGS) entry which is preliminary data.</text>
</comment>
<name>A0ACB8TF17_9AGAM</name>
<sequence length="292" mass="30917">MVSLVCSWVLALATLSCANAYTPASPTNDTSGASANTPSTGPPSTLYLQWYKQGSFSTTISYERVKSQGTGVSKGAFVHFSEEVEGNTTTTTPWIAFIQCDYNVTQASGVEDIFTLASQRGAVGALLFSQWSEACVVNPAFHADTNKQLMDIFATRTLSSSKRVAYSAYPSSIFLTLWFAHRIIQAQFANVNESVYGSYNATQLTASQAEIENSLKSGYPTAFGYLMVILDALNATASPSVSTQLPGPTPTANSPSAGSGSSKKSAGQQLSPRIRILCAICGVLGVLVTAYT</sequence>